<accession>A0AAV9CUP5</accession>
<dbReference type="Proteomes" id="UP001180020">
    <property type="component" value="Unassembled WGS sequence"/>
</dbReference>
<dbReference type="AlphaFoldDB" id="A0AAV9CUP5"/>
<reference evidence="1" key="2">
    <citation type="submission" date="2023-06" db="EMBL/GenBank/DDBJ databases">
        <authorList>
            <person name="Ma L."/>
            <person name="Liu K.-W."/>
            <person name="Li Z."/>
            <person name="Hsiao Y.-Y."/>
            <person name="Qi Y."/>
            <person name="Fu T."/>
            <person name="Tang G."/>
            <person name="Zhang D."/>
            <person name="Sun W.-H."/>
            <person name="Liu D.-K."/>
            <person name="Li Y."/>
            <person name="Chen G.-Z."/>
            <person name="Liu X.-D."/>
            <person name="Liao X.-Y."/>
            <person name="Jiang Y.-T."/>
            <person name="Yu X."/>
            <person name="Hao Y."/>
            <person name="Huang J."/>
            <person name="Zhao X.-W."/>
            <person name="Ke S."/>
            <person name="Chen Y.-Y."/>
            <person name="Wu W.-L."/>
            <person name="Hsu J.-L."/>
            <person name="Lin Y.-F."/>
            <person name="Huang M.-D."/>
            <person name="Li C.-Y."/>
            <person name="Huang L."/>
            <person name="Wang Z.-W."/>
            <person name="Zhao X."/>
            <person name="Zhong W.-Y."/>
            <person name="Peng D.-H."/>
            <person name="Ahmad S."/>
            <person name="Lan S."/>
            <person name="Zhang J.-S."/>
            <person name="Tsai W.-C."/>
            <person name="Van De Peer Y."/>
            <person name="Liu Z.-J."/>
        </authorList>
    </citation>
    <scope>NUCLEOTIDE SEQUENCE</scope>
    <source>
        <strain evidence="1">CP</strain>
        <tissue evidence="1">Leaves</tissue>
    </source>
</reference>
<evidence type="ECO:0000313" key="1">
    <source>
        <dbReference type="EMBL" id="KAK1292184.1"/>
    </source>
</evidence>
<gene>
    <name evidence="1" type="ORF">QJS10_CPB17g00973</name>
</gene>
<dbReference type="EMBL" id="JAUJYO010000017">
    <property type="protein sequence ID" value="KAK1292184.1"/>
    <property type="molecule type" value="Genomic_DNA"/>
</dbReference>
<name>A0AAV9CUP5_ACOCL</name>
<comment type="caution">
    <text evidence="1">The sequence shown here is derived from an EMBL/GenBank/DDBJ whole genome shotgun (WGS) entry which is preliminary data.</text>
</comment>
<reference evidence="1" key="1">
    <citation type="journal article" date="2023" name="Nat. Commun.">
        <title>Diploid and tetraploid genomes of Acorus and the evolution of monocots.</title>
        <authorList>
            <person name="Ma L."/>
            <person name="Liu K.W."/>
            <person name="Li Z."/>
            <person name="Hsiao Y.Y."/>
            <person name="Qi Y."/>
            <person name="Fu T."/>
            <person name="Tang G.D."/>
            <person name="Zhang D."/>
            <person name="Sun W.H."/>
            <person name="Liu D.K."/>
            <person name="Li Y."/>
            <person name="Chen G.Z."/>
            <person name="Liu X.D."/>
            <person name="Liao X.Y."/>
            <person name="Jiang Y.T."/>
            <person name="Yu X."/>
            <person name="Hao Y."/>
            <person name="Huang J."/>
            <person name="Zhao X.W."/>
            <person name="Ke S."/>
            <person name="Chen Y.Y."/>
            <person name="Wu W.L."/>
            <person name="Hsu J.L."/>
            <person name="Lin Y.F."/>
            <person name="Huang M.D."/>
            <person name="Li C.Y."/>
            <person name="Huang L."/>
            <person name="Wang Z.W."/>
            <person name="Zhao X."/>
            <person name="Zhong W.Y."/>
            <person name="Peng D.H."/>
            <person name="Ahmad S."/>
            <person name="Lan S."/>
            <person name="Zhang J.S."/>
            <person name="Tsai W.C."/>
            <person name="Van de Peer Y."/>
            <person name="Liu Z.J."/>
        </authorList>
    </citation>
    <scope>NUCLEOTIDE SEQUENCE</scope>
    <source>
        <strain evidence="1">CP</strain>
    </source>
</reference>
<organism evidence="1 2">
    <name type="scientific">Acorus calamus</name>
    <name type="common">Sweet flag</name>
    <dbReference type="NCBI Taxonomy" id="4465"/>
    <lineage>
        <taxon>Eukaryota</taxon>
        <taxon>Viridiplantae</taxon>
        <taxon>Streptophyta</taxon>
        <taxon>Embryophyta</taxon>
        <taxon>Tracheophyta</taxon>
        <taxon>Spermatophyta</taxon>
        <taxon>Magnoliopsida</taxon>
        <taxon>Liliopsida</taxon>
        <taxon>Acoraceae</taxon>
        <taxon>Acorus</taxon>
    </lineage>
</organism>
<keyword evidence="2" id="KW-1185">Reference proteome</keyword>
<evidence type="ECO:0000313" key="2">
    <source>
        <dbReference type="Proteomes" id="UP001180020"/>
    </source>
</evidence>
<protein>
    <submittedName>
        <fullName evidence="1">Uncharacterized protein</fullName>
    </submittedName>
</protein>
<proteinExistence type="predicted"/>
<sequence>MPEQYIKNVIGTLKNKFEFERMGDVESIYLNNQISTTFRTHNYHLKERCVKDKDPAVVKQGPITPQCVNGRLAGIC</sequence>